<evidence type="ECO:0000256" key="2">
    <source>
        <dbReference type="SAM" id="MobiDB-lite"/>
    </source>
</evidence>
<dbReference type="EMBL" id="JABFDY010000010">
    <property type="protein sequence ID" value="KAF7702313.1"/>
    <property type="molecule type" value="Genomic_DNA"/>
</dbReference>
<reference evidence="4" key="1">
    <citation type="submission" date="2020-08" db="EMBL/GenBank/DDBJ databases">
        <title>Chromosome-level assembly of Southern catfish (Silurus meridionalis) provides insights into visual adaptation to the nocturnal and benthic lifestyles.</title>
        <authorList>
            <person name="Zhang Y."/>
            <person name="Wang D."/>
            <person name="Peng Z."/>
        </authorList>
    </citation>
    <scope>NUCLEOTIDE SEQUENCE</scope>
    <source>
        <strain evidence="4">SWU-2019-XX</strain>
        <tissue evidence="4">Muscle</tissue>
    </source>
</reference>
<dbReference type="Pfam" id="PF00505">
    <property type="entry name" value="HMG_box"/>
    <property type="match status" value="1"/>
</dbReference>
<keyword evidence="1" id="KW-0238">DNA-binding</keyword>
<dbReference type="CDD" id="cd21981">
    <property type="entry name" value="HMG-box_HMGXB3"/>
    <property type="match status" value="1"/>
</dbReference>
<dbReference type="PANTHER" id="PTHR17609">
    <property type="entry name" value="HMG DOMAIN-CONTAINING PROTEIN 3"/>
    <property type="match status" value="1"/>
</dbReference>
<dbReference type="GO" id="GO:0005634">
    <property type="term" value="C:nucleus"/>
    <property type="evidence" value="ECO:0007669"/>
    <property type="project" value="UniProtKB-UniRule"/>
</dbReference>
<dbReference type="InterPro" id="IPR039598">
    <property type="entry name" value="HMGXB3"/>
</dbReference>
<dbReference type="InterPro" id="IPR036910">
    <property type="entry name" value="HMG_box_dom_sf"/>
</dbReference>
<dbReference type="SMART" id="SM00398">
    <property type="entry name" value="HMG"/>
    <property type="match status" value="1"/>
</dbReference>
<dbReference type="InterPro" id="IPR040648">
    <property type="entry name" value="HMGXB3_CxC4"/>
</dbReference>
<dbReference type="Pfam" id="PF18717">
    <property type="entry name" value="CxC4"/>
    <property type="match status" value="1"/>
</dbReference>
<evidence type="ECO:0000313" key="4">
    <source>
        <dbReference type="EMBL" id="KAF7702313.1"/>
    </source>
</evidence>
<feature type="domain" description="HMG box" evidence="3">
    <location>
        <begin position="70"/>
        <end position="127"/>
    </location>
</feature>
<comment type="caution">
    <text evidence="4">The sequence shown here is derived from an EMBL/GenBank/DDBJ whole genome shotgun (WGS) entry which is preliminary data.</text>
</comment>
<evidence type="ECO:0000259" key="3">
    <source>
        <dbReference type="PROSITE" id="PS50118"/>
    </source>
</evidence>
<dbReference type="PANTHER" id="PTHR17609:SF2">
    <property type="entry name" value="HMG DOMAIN-CONTAINING PROTEIN 3"/>
    <property type="match status" value="1"/>
</dbReference>
<dbReference type="InterPro" id="IPR009071">
    <property type="entry name" value="HMG_box_dom"/>
</dbReference>
<feature type="compositionally biased region" description="Polar residues" evidence="2">
    <location>
        <begin position="383"/>
        <end position="415"/>
    </location>
</feature>
<sequence length="1318" mass="145241">MKYLERILGAIELRTQVSILWFPGLLMEAIYEEMDVKVTEEVESCCTLVNLTSSKKKRRTKGNTEHAEKPKKPRSAYLLYYFDVHQRLQQEHPDMPQSEINKRISDSWKRLNVADKGYYLERAKMEKDGVDPNTQTSASQDIPGFRRILPRTDYVLLPKMSVGEDRPGASIDVCVEGDSPLTLGSEVELVEQCITVEPLAEDTVVSSSGCGAPKGILPQCSTSAGRLLTLPQHSLQSTSLVVKEDGGGASGRGYEVEVEEGFEGGMATVSQVKAEATHLVAIIPSHELVDNKVLPAVSPIMMLPLVNNAKPEPKPSFKLSIKYTRRGRGYCSTPGCPFIYVTRHKPPRCPDCGQHLGGKWVPSASKKAGPASRSSPQKIKGQTDGSSSTAVGSKGAVQSSVKKSDTVTGQAQAPKSKSDKSVLPLKVQTDVSPAPANVPGAWSREKMSVVTVYQPPGGATDKNSESFQLSGSTAVIGLSGGQVQVISNDMIQKRRTRTILPAPAIPSIPSQPAVVQWIAVPPSKIKGDTKIATRTVKPQNERILSLKPSTLKQLGHSLPPSALEQKPLAINSSQYVVTDSGVKILSMVPLKKNLGSSLDLGLSTARGRGRCKNPSCDYIYKNRHKPQHCPSCGCELATKTAKKPKFPSSPEAADMSTLLLDPSQSLTPAQRDLQRQSTVTLLKHSLQFPENEAELQDILTHIYNLNQVDRKRDVDDNEKDEEKDVEREEHCVSAQDGWPSFYEPAATHCSLCQYPLYKGGESCPIAGLQQCWLVTESLLQPVSLQLKVCLNSQCLAIHSFTSLYPGLFNVGNQLLVSLDLFFKIRSQIKQGQDPLLAALDIINNTHGPAGCVLSPDEQAHVQEMLCSGYWAFECLTVRDFNDMICGICGIAPKLEIAQRDMNSVLQLKNVEFTWPEFQASDEVQVEEFWLAMESEALEQAVFPSNVSITRFDASIIAPFFPALMRSSMVINTEKDKIKTNTKHTGDMCTLMHLIRDGQLNPEQMEQHTEEELRSILEQCGVTSAPNSTKDELMESVCLLYIQVQNGLSTAPQPAEHLTAGKLSKMCPHQVVCGSKYLVRGESARDHVDLLVSSRFWPPVYVADCAQKVALCTEALYPELASQMWGRNQGCFSDPMTTAEYVSCPELQDQQYSMDLSSVDSNSHVHPYTKSTVRYIVHPGDPSLSSSSTSSSSDPHRALTLCKELQSYSNLVSSISTGLEENQSEFSERQKMLVFNNAAHYYLYNRLVDFLSSRDVVGQQMAEVLRVCQQGEVVMIRDALYRLGVAQLNREDEERDYMREEEETEGDVVSVAVDDVVLE</sequence>
<accession>A0A8T0B7G7</accession>
<dbReference type="SUPFAM" id="SSF47095">
    <property type="entry name" value="HMG-box"/>
    <property type="match status" value="1"/>
</dbReference>
<keyword evidence="1" id="KW-0539">Nucleus</keyword>
<dbReference type="Gene3D" id="1.10.30.10">
    <property type="entry name" value="High mobility group box domain"/>
    <property type="match status" value="1"/>
</dbReference>
<dbReference type="GO" id="GO:0003677">
    <property type="term" value="F:DNA binding"/>
    <property type="evidence" value="ECO:0007669"/>
    <property type="project" value="UniProtKB-UniRule"/>
</dbReference>
<keyword evidence="5" id="KW-1185">Reference proteome</keyword>
<evidence type="ECO:0000313" key="5">
    <source>
        <dbReference type="Proteomes" id="UP000606274"/>
    </source>
</evidence>
<protein>
    <recommendedName>
        <fullName evidence="3">HMG box domain-containing protein</fullName>
    </recommendedName>
</protein>
<organism evidence="4 5">
    <name type="scientific">Silurus meridionalis</name>
    <name type="common">Southern catfish</name>
    <name type="synonym">Silurus soldatovi meridionalis</name>
    <dbReference type="NCBI Taxonomy" id="175797"/>
    <lineage>
        <taxon>Eukaryota</taxon>
        <taxon>Metazoa</taxon>
        <taxon>Chordata</taxon>
        <taxon>Craniata</taxon>
        <taxon>Vertebrata</taxon>
        <taxon>Euteleostomi</taxon>
        <taxon>Actinopterygii</taxon>
        <taxon>Neopterygii</taxon>
        <taxon>Teleostei</taxon>
        <taxon>Ostariophysi</taxon>
        <taxon>Siluriformes</taxon>
        <taxon>Siluridae</taxon>
        <taxon>Silurus</taxon>
    </lineage>
</organism>
<feature type="DNA-binding region" description="HMG box" evidence="1">
    <location>
        <begin position="70"/>
        <end position="127"/>
    </location>
</feature>
<gene>
    <name evidence="4" type="ORF">HF521_001596</name>
</gene>
<dbReference type="Proteomes" id="UP000606274">
    <property type="component" value="Unassembled WGS sequence"/>
</dbReference>
<name>A0A8T0B7G7_SILME</name>
<dbReference type="PROSITE" id="PS50118">
    <property type="entry name" value="HMG_BOX_2"/>
    <property type="match status" value="1"/>
</dbReference>
<feature type="region of interest" description="Disordered" evidence="2">
    <location>
        <begin position="363"/>
        <end position="439"/>
    </location>
</feature>
<evidence type="ECO:0000256" key="1">
    <source>
        <dbReference type="PROSITE-ProRule" id="PRU00267"/>
    </source>
</evidence>
<proteinExistence type="predicted"/>